<evidence type="ECO:0000313" key="2">
    <source>
        <dbReference type="Proteomes" id="UP000515800"/>
    </source>
</evidence>
<dbReference type="KEGG" id="wdi:H9L19_00340"/>
<dbReference type="AlphaFoldDB" id="A0A7G9T5L5"/>
<gene>
    <name evidence="1" type="ORF">H9L19_00340</name>
</gene>
<organism evidence="1 2">
    <name type="scientific">Weissella diestrammenae</name>
    <dbReference type="NCBI Taxonomy" id="1162633"/>
    <lineage>
        <taxon>Bacteria</taxon>
        <taxon>Bacillati</taxon>
        <taxon>Bacillota</taxon>
        <taxon>Bacilli</taxon>
        <taxon>Lactobacillales</taxon>
        <taxon>Lactobacillaceae</taxon>
        <taxon>Weissella</taxon>
    </lineage>
</organism>
<evidence type="ECO:0000313" key="1">
    <source>
        <dbReference type="EMBL" id="QNN75390.1"/>
    </source>
</evidence>
<dbReference type="EMBL" id="CP060724">
    <property type="protein sequence ID" value="QNN75390.1"/>
    <property type="molecule type" value="Genomic_DNA"/>
</dbReference>
<keyword evidence="2" id="KW-1185">Reference proteome</keyword>
<sequence>MNFKQFKAATSGMNMTYDLVVKLETKLFSIGRIDCQADALYLCLDQSHQLQLKDLVMMAIPDDLILRIKDENNDYPIYGYRIIRDKNQLVLG</sequence>
<reference evidence="1 2" key="1">
    <citation type="submission" date="2020-08" db="EMBL/GenBank/DDBJ databases">
        <title>Genome sequence of Weissella diestrammenae KACC 16890T.</title>
        <authorList>
            <person name="Hyun D.-W."/>
            <person name="Bae J.-W."/>
        </authorList>
    </citation>
    <scope>NUCLEOTIDE SEQUENCE [LARGE SCALE GENOMIC DNA]</scope>
    <source>
        <strain evidence="1 2">KACC 16890</strain>
    </source>
</reference>
<protein>
    <submittedName>
        <fullName evidence="1">Uncharacterized protein</fullName>
    </submittedName>
</protein>
<dbReference type="Proteomes" id="UP000515800">
    <property type="component" value="Chromosome"/>
</dbReference>
<dbReference type="RefSeq" id="WP_187529223.1">
    <property type="nucleotide sequence ID" value="NZ_CP060724.1"/>
</dbReference>
<accession>A0A7G9T5L5</accession>
<proteinExistence type="predicted"/>
<name>A0A7G9T5L5_9LACO</name>